<sequence>MSISFSNLIDKYALHFYKDNMLLAYCICHTFSIIMLSIILIVLMNYRLPYIPLKLLKDAEIGDAAIGKAQST</sequence>
<name>A0A445GUX7_GLYSO</name>
<dbReference type="EMBL" id="QZWG01000015">
    <property type="protein sequence ID" value="RZB65079.1"/>
    <property type="molecule type" value="Genomic_DNA"/>
</dbReference>
<evidence type="ECO:0000313" key="2">
    <source>
        <dbReference type="EMBL" id="RZB65079.1"/>
    </source>
</evidence>
<feature type="non-terminal residue" evidence="2">
    <location>
        <position position="72"/>
    </location>
</feature>
<dbReference type="AlphaFoldDB" id="A0A445GUX7"/>
<gene>
    <name evidence="2" type="ORF">D0Y65_041223</name>
</gene>
<dbReference type="Proteomes" id="UP000289340">
    <property type="component" value="Chromosome 15"/>
</dbReference>
<keyword evidence="3" id="KW-1185">Reference proteome</keyword>
<proteinExistence type="predicted"/>
<organism evidence="2 3">
    <name type="scientific">Glycine soja</name>
    <name type="common">Wild soybean</name>
    <dbReference type="NCBI Taxonomy" id="3848"/>
    <lineage>
        <taxon>Eukaryota</taxon>
        <taxon>Viridiplantae</taxon>
        <taxon>Streptophyta</taxon>
        <taxon>Embryophyta</taxon>
        <taxon>Tracheophyta</taxon>
        <taxon>Spermatophyta</taxon>
        <taxon>Magnoliopsida</taxon>
        <taxon>eudicotyledons</taxon>
        <taxon>Gunneridae</taxon>
        <taxon>Pentapetalae</taxon>
        <taxon>rosids</taxon>
        <taxon>fabids</taxon>
        <taxon>Fabales</taxon>
        <taxon>Fabaceae</taxon>
        <taxon>Papilionoideae</taxon>
        <taxon>50 kb inversion clade</taxon>
        <taxon>NPAAA clade</taxon>
        <taxon>indigoferoid/millettioid clade</taxon>
        <taxon>Phaseoleae</taxon>
        <taxon>Glycine</taxon>
        <taxon>Glycine subgen. Soja</taxon>
    </lineage>
</organism>
<comment type="caution">
    <text evidence="2">The sequence shown here is derived from an EMBL/GenBank/DDBJ whole genome shotgun (WGS) entry which is preliminary data.</text>
</comment>
<evidence type="ECO:0000256" key="1">
    <source>
        <dbReference type="SAM" id="Phobius"/>
    </source>
</evidence>
<protein>
    <submittedName>
        <fullName evidence="2">Uncharacterized protein</fullName>
    </submittedName>
</protein>
<keyword evidence="1" id="KW-1133">Transmembrane helix</keyword>
<reference evidence="2 3" key="1">
    <citation type="submission" date="2018-09" db="EMBL/GenBank/DDBJ databases">
        <title>A high-quality reference genome of wild soybean provides a powerful tool to mine soybean genomes.</title>
        <authorList>
            <person name="Xie M."/>
            <person name="Chung C.Y.L."/>
            <person name="Li M.-W."/>
            <person name="Wong F.-L."/>
            <person name="Chan T.-F."/>
            <person name="Lam H.-M."/>
        </authorList>
    </citation>
    <scope>NUCLEOTIDE SEQUENCE [LARGE SCALE GENOMIC DNA]</scope>
    <source>
        <strain evidence="3">cv. W05</strain>
        <tissue evidence="2">Hypocotyl of etiolated seedlings</tissue>
    </source>
</reference>
<keyword evidence="1" id="KW-0472">Membrane</keyword>
<accession>A0A445GUX7</accession>
<feature type="transmembrane region" description="Helical" evidence="1">
    <location>
        <begin position="22"/>
        <end position="46"/>
    </location>
</feature>
<evidence type="ECO:0000313" key="3">
    <source>
        <dbReference type="Proteomes" id="UP000289340"/>
    </source>
</evidence>
<keyword evidence="1" id="KW-0812">Transmembrane</keyword>